<sequence length="125" mass="14192">MINFPVYITCYFFPGKSSLNVYRIVRSAVELHPYQLFRSNGISSVEWENLSVYASVEDAVMIVLRDLAGEELADDILHGQATVNPDAILQRINRGERMVSICVSSKYGRSKDNCDVNFIDLIDRK</sequence>
<keyword evidence="2" id="KW-1185">Reference proteome</keyword>
<dbReference type="RefSeq" id="WP_112745816.1">
    <property type="nucleotide sequence ID" value="NZ_QMFY01000002.1"/>
</dbReference>
<evidence type="ECO:0000313" key="1">
    <source>
        <dbReference type="EMBL" id="RAW01991.1"/>
    </source>
</evidence>
<reference evidence="1 2" key="1">
    <citation type="submission" date="2018-06" db="EMBL/GenBank/DDBJ databases">
        <title>Chryseolinea flavus sp. nov., a member of the phylum Bacteroidetes isolated from soil.</title>
        <authorList>
            <person name="Li Y."/>
            <person name="Wang J."/>
        </authorList>
    </citation>
    <scope>NUCLEOTIDE SEQUENCE [LARGE SCALE GENOMIC DNA]</scope>
    <source>
        <strain evidence="1 2">SDU1-6</strain>
    </source>
</reference>
<evidence type="ECO:0000313" key="2">
    <source>
        <dbReference type="Proteomes" id="UP000251889"/>
    </source>
</evidence>
<dbReference type="EMBL" id="QMFY01000002">
    <property type="protein sequence ID" value="RAW01991.1"/>
    <property type="molecule type" value="Genomic_DNA"/>
</dbReference>
<organism evidence="1 2">
    <name type="scientific">Pseudochryseolinea flava</name>
    <dbReference type="NCBI Taxonomy" id="2059302"/>
    <lineage>
        <taxon>Bacteria</taxon>
        <taxon>Pseudomonadati</taxon>
        <taxon>Bacteroidota</taxon>
        <taxon>Cytophagia</taxon>
        <taxon>Cytophagales</taxon>
        <taxon>Fulvivirgaceae</taxon>
        <taxon>Pseudochryseolinea</taxon>
    </lineage>
</organism>
<proteinExistence type="predicted"/>
<accession>A0A364Y6V0</accession>
<dbReference type="Proteomes" id="UP000251889">
    <property type="component" value="Unassembled WGS sequence"/>
</dbReference>
<dbReference type="AlphaFoldDB" id="A0A364Y6V0"/>
<comment type="caution">
    <text evidence="1">The sequence shown here is derived from an EMBL/GenBank/DDBJ whole genome shotgun (WGS) entry which is preliminary data.</text>
</comment>
<gene>
    <name evidence="1" type="ORF">DQQ10_05385</name>
</gene>
<name>A0A364Y6V0_9BACT</name>
<protein>
    <submittedName>
        <fullName evidence="1">Uncharacterized protein</fullName>
    </submittedName>
</protein>